<accession>A0A059A457</accession>
<dbReference type="Gramene" id="KCW48140">
    <property type="protein sequence ID" value="KCW48140"/>
    <property type="gene ID" value="EUGRSUZ_K01872"/>
</dbReference>
<dbReference type="EMBL" id="KK198763">
    <property type="protein sequence ID" value="KCW48140.1"/>
    <property type="molecule type" value="Genomic_DNA"/>
</dbReference>
<gene>
    <name evidence="1" type="ORF">EUGRSUZ_K01872</name>
</gene>
<name>A0A059A457_EUCGR</name>
<dbReference type="InParanoid" id="A0A059A457"/>
<sequence length="115" mass="12787">MLEARNLVNDLCVGSSLLPVAISSKSSICNASFIQYSVLQTLRKHKTLPFMANYGKIILVLLTRSGAATEHNWKATPAITVVSTRNLHHFWLADGRDKKSSELGYYLAIYGTEMK</sequence>
<reference evidence="1" key="1">
    <citation type="submission" date="2013-07" db="EMBL/GenBank/DDBJ databases">
        <title>The genome of Eucalyptus grandis.</title>
        <authorList>
            <person name="Schmutz J."/>
            <person name="Hayes R."/>
            <person name="Myburg A."/>
            <person name="Tuskan G."/>
            <person name="Grattapaglia D."/>
            <person name="Rokhsar D.S."/>
        </authorList>
    </citation>
    <scope>NUCLEOTIDE SEQUENCE</scope>
    <source>
        <tissue evidence="1">Leaf extractions</tissue>
    </source>
</reference>
<proteinExistence type="predicted"/>
<evidence type="ECO:0000313" key="1">
    <source>
        <dbReference type="EMBL" id="KCW48140.1"/>
    </source>
</evidence>
<organism evidence="1">
    <name type="scientific">Eucalyptus grandis</name>
    <name type="common">Flooded gum</name>
    <dbReference type="NCBI Taxonomy" id="71139"/>
    <lineage>
        <taxon>Eukaryota</taxon>
        <taxon>Viridiplantae</taxon>
        <taxon>Streptophyta</taxon>
        <taxon>Embryophyta</taxon>
        <taxon>Tracheophyta</taxon>
        <taxon>Spermatophyta</taxon>
        <taxon>Magnoliopsida</taxon>
        <taxon>eudicotyledons</taxon>
        <taxon>Gunneridae</taxon>
        <taxon>Pentapetalae</taxon>
        <taxon>rosids</taxon>
        <taxon>malvids</taxon>
        <taxon>Myrtales</taxon>
        <taxon>Myrtaceae</taxon>
        <taxon>Myrtoideae</taxon>
        <taxon>Eucalypteae</taxon>
        <taxon>Eucalyptus</taxon>
    </lineage>
</organism>
<dbReference type="AlphaFoldDB" id="A0A059A457"/>
<protein>
    <submittedName>
        <fullName evidence="1">Uncharacterized protein</fullName>
    </submittedName>
</protein>